<accession>A6TJ52</accession>
<organism evidence="2 3">
    <name type="scientific">Klebsiella pneumoniae subsp. pneumoniae (strain ATCC 700721 / MGH 78578)</name>
    <dbReference type="NCBI Taxonomy" id="272620"/>
    <lineage>
        <taxon>Bacteria</taxon>
        <taxon>Pseudomonadati</taxon>
        <taxon>Pseudomonadota</taxon>
        <taxon>Gammaproteobacteria</taxon>
        <taxon>Enterobacterales</taxon>
        <taxon>Enterobacteriaceae</taxon>
        <taxon>Klebsiella/Raoultella group</taxon>
        <taxon>Klebsiella</taxon>
        <taxon>Klebsiella pneumoniae complex</taxon>
    </lineage>
</organism>
<evidence type="ECO:0000256" key="1">
    <source>
        <dbReference type="SAM" id="MobiDB-lite"/>
    </source>
</evidence>
<dbReference type="EMBL" id="CP000650">
    <property type="protein sequence ID" value="ABR80625.1"/>
    <property type="molecule type" value="Genomic_DNA"/>
</dbReference>
<gene>
    <name evidence="2" type="ORF">KPN_pKPN5p08245</name>
</gene>
<feature type="compositionally biased region" description="Basic and acidic residues" evidence="1">
    <location>
        <begin position="1"/>
        <end position="14"/>
    </location>
</feature>
<reference evidence="2 3" key="1">
    <citation type="submission" date="2006-09" db="EMBL/GenBank/DDBJ databases">
        <authorList>
            <consortium name="The Klebsiella pneumonia Genome Sequencing Project"/>
            <person name="McClelland M."/>
            <person name="Sanderson E.K."/>
            <person name="Spieth J."/>
            <person name="Clifton W.S."/>
            <person name="Latreille P."/>
            <person name="Sabo A."/>
            <person name="Pepin K."/>
            <person name="Bhonagiri V."/>
            <person name="Porwollik S."/>
            <person name="Ali J."/>
            <person name="Wilson R.K."/>
        </authorList>
    </citation>
    <scope>NUCLEOTIDE SEQUENCE [LARGE SCALE GENOMIC DNA]</scope>
    <source>
        <strain evidence="3">ATCC 700721 / MGH 78578</strain>
        <plasmid evidence="2 3">pKPN5</plasmid>
    </source>
</reference>
<protein>
    <submittedName>
        <fullName evidence="2">Transposase</fullName>
    </submittedName>
</protein>
<name>A6TJ52_KLEP7</name>
<dbReference type="Proteomes" id="UP000000265">
    <property type="component" value="Plasmid pKPN5"/>
</dbReference>
<dbReference type="KEGG" id="kpn:KPN_pKPN5p08245"/>
<feature type="region of interest" description="Disordered" evidence="1">
    <location>
        <begin position="1"/>
        <end position="50"/>
    </location>
</feature>
<evidence type="ECO:0000313" key="2">
    <source>
        <dbReference type="EMBL" id="ABR80625.1"/>
    </source>
</evidence>
<proteinExistence type="predicted"/>
<dbReference type="AlphaFoldDB" id="A6TJ52"/>
<dbReference type="HOGENOM" id="CLU_3117853_0_0_6"/>
<keyword evidence="2" id="KW-0614">Plasmid</keyword>
<sequence>MRVEAKRASEEYGRVLRRYPLKPGETVERPQRGEVVSSSGVLPPLDPGEY</sequence>
<evidence type="ECO:0000313" key="3">
    <source>
        <dbReference type="Proteomes" id="UP000000265"/>
    </source>
</evidence>
<geneLocation type="plasmid" evidence="2 3">
    <name>pKPN5</name>
</geneLocation>
<dbReference type="EnsemblBacteria" id="ABR80625">
    <property type="protein sequence ID" value="ABR80625"/>
    <property type="gene ID" value="KPN_pKPN5p08245"/>
</dbReference>